<accession>A0AAV5SKV9</accession>
<comment type="caution">
    <text evidence="2">The sequence shown here is derived from an EMBL/GenBank/DDBJ whole genome shotgun (WGS) entry which is preliminary data.</text>
</comment>
<feature type="transmembrane region" description="Helical" evidence="1">
    <location>
        <begin position="56"/>
        <end position="75"/>
    </location>
</feature>
<organism evidence="2 3">
    <name type="scientific">Pristionchus entomophagus</name>
    <dbReference type="NCBI Taxonomy" id="358040"/>
    <lineage>
        <taxon>Eukaryota</taxon>
        <taxon>Metazoa</taxon>
        <taxon>Ecdysozoa</taxon>
        <taxon>Nematoda</taxon>
        <taxon>Chromadorea</taxon>
        <taxon>Rhabditida</taxon>
        <taxon>Rhabditina</taxon>
        <taxon>Diplogasteromorpha</taxon>
        <taxon>Diplogasteroidea</taxon>
        <taxon>Neodiplogasteridae</taxon>
        <taxon>Pristionchus</taxon>
    </lineage>
</organism>
<keyword evidence="3" id="KW-1185">Reference proteome</keyword>
<evidence type="ECO:0000313" key="2">
    <source>
        <dbReference type="EMBL" id="GMS80286.1"/>
    </source>
</evidence>
<reference evidence="2" key="1">
    <citation type="submission" date="2023-10" db="EMBL/GenBank/DDBJ databases">
        <title>Genome assembly of Pristionchus species.</title>
        <authorList>
            <person name="Yoshida K."/>
            <person name="Sommer R.J."/>
        </authorList>
    </citation>
    <scope>NUCLEOTIDE SEQUENCE</scope>
    <source>
        <strain evidence="2">RS0144</strain>
    </source>
</reference>
<dbReference type="Proteomes" id="UP001432027">
    <property type="component" value="Unassembled WGS sequence"/>
</dbReference>
<keyword evidence="1" id="KW-1133">Transmembrane helix</keyword>
<feature type="transmembrane region" description="Helical" evidence="1">
    <location>
        <begin position="12"/>
        <end position="32"/>
    </location>
</feature>
<evidence type="ECO:0000313" key="3">
    <source>
        <dbReference type="Proteomes" id="UP001432027"/>
    </source>
</evidence>
<keyword evidence="1" id="KW-0812">Transmembrane</keyword>
<name>A0AAV5SKV9_9BILA</name>
<evidence type="ECO:0000256" key="1">
    <source>
        <dbReference type="SAM" id="Phobius"/>
    </source>
</evidence>
<dbReference type="AlphaFoldDB" id="A0AAV5SKV9"/>
<evidence type="ECO:0008006" key="4">
    <source>
        <dbReference type="Google" id="ProtNLM"/>
    </source>
</evidence>
<proteinExistence type="predicted"/>
<keyword evidence="1" id="KW-0472">Membrane</keyword>
<gene>
    <name evidence="2" type="ORF">PENTCL1PPCAC_2461</name>
</gene>
<protein>
    <recommendedName>
        <fullName evidence="4">Transmembrane protein 186</fullName>
    </recommendedName>
</protein>
<dbReference type="EMBL" id="BTSX01000001">
    <property type="protein sequence ID" value="GMS80286.1"/>
    <property type="molecule type" value="Genomic_DNA"/>
</dbReference>
<sequence>MLIYRDETASRTFLIMAISIPLVLVSSLFFIWDITQHEQKDRSSIVKKLVADSRQLGVFIYFPIMGGLSVAALLLRVHSLRVLRIYQRREQPERYLIVAPSNLQLNITKREFDRDLCISSFIEHENELARLGLLFSFGNMQIDRSRYLVDDDKFRANIYRTYMTNETNIPPRLIEKAM</sequence>